<organism evidence="1 2">
    <name type="scientific">Monilinia fructicola</name>
    <name type="common">Brown rot fungus</name>
    <name type="synonym">Ciboria fructicola</name>
    <dbReference type="NCBI Taxonomy" id="38448"/>
    <lineage>
        <taxon>Eukaryota</taxon>
        <taxon>Fungi</taxon>
        <taxon>Dikarya</taxon>
        <taxon>Ascomycota</taxon>
        <taxon>Pezizomycotina</taxon>
        <taxon>Leotiomycetes</taxon>
        <taxon>Helotiales</taxon>
        <taxon>Sclerotiniaceae</taxon>
        <taxon>Monilinia</taxon>
    </lineage>
</organism>
<gene>
    <name evidence="1" type="ORF">EYC84_011591</name>
</gene>
<keyword evidence="2" id="KW-1185">Reference proteome</keyword>
<dbReference type="VEuPathDB" id="FungiDB:MFRU_013g02170"/>
<comment type="caution">
    <text evidence="1">The sequence shown here is derived from an EMBL/GenBank/DDBJ whole genome shotgun (WGS) entry which is preliminary data.</text>
</comment>
<proteinExistence type="predicted"/>
<feature type="non-terminal residue" evidence="1">
    <location>
        <position position="80"/>
    </location>
</feature>
<accession>A0A5M9J9Y9</accession>
<reference evidence="1 2" key="1">
    <citation type="submission" date="2019-06" db="EMBL/GenBank/DDBJ databases">
        <title>Genome Sequence of the Brown Rot Fungal Pathogen Monilinia fructicola.</title>
        <authorList>
            <person name="De Miccolis Angelini R.M."/>
            <person name="Landi L."/>
            <person name="Abate D."/>
            <person name="Pollastro S."/>
            <person name="Romanazzi G."/>
            <person name="Faretra F."/>
        </authorList>
    </citation>
    <scope>NUCLEOTIDE SEQUENCE [LARGE SCALE GENOMIC DNA]</scope>
    <source>
        <strain evidence="1 2">Mfrc123</strain>
    </source>
</reference>
<protein>
    <submittedName>
        <fullName evidence="1">Uncharacterized protein</fullName>
    </submittedName>
</protein>
<dbReference type="Proteomes" id="UP000322873">
    <property type="component" value="Unassembled WGS sequence"/>
</dbReference>
<evidence type="ECO:0000313" key="2">
    <source>
        <dbReference type="Proteomes" id="UP000322873"/>
    </source>
</evidence>
<dbReference type="EMBL" id="VICG01000015">
    <property type="protein sequence ID" value="KAA8564689.1"/>
    <property type="molecule type" value="Genomic_DNA"/>
</dbReference>
<evidence type="ECO:0000313" key="1">
    <source>
        <dbReference type="EMBL" id="KAA8564689.1"/>
    </source>
</evidence>
<dbReference type="AlphaFoldDB" id="A0A5M9J9Y9"/>
<sequence>MFRNALKQSSRTVGAISASGRIATRTATPATFNAASRSVRSYASDAKASPPKSLPFSNKELEVFKRSPVSPRLGRVFVCW</sequence>
<name>A0A5M9J9Y9_MONFR</name>